<protein>
    <submittedName>
        <fullName evidence="1">Uncharacterized protein</fullName>
    </submittedName>
</protein>
<organism evidence="1 2">
    <name type="scientific">Pseudomonas fluorescens</name>
    <dbReference type="NCBI Taxonomy" id="294"/>
    <lineage>
        <taxon>Bacteria</taxon>
        <taxon>Pseudomonadati</taxon>
        <taxon>Pseudomonadota</taxon>
        <taxon>Gammaproteobacteria</taxon>
        <taxon>Pseudomonadales</taxon>
        <taxon>Pseudomonadaceae</taxon>
        <taxon>Pseudomonas</taxon>
    </lineage>
</organism>
<evidence type="ECO:0000313" key="2">
    <source>
        <dbReference type="Proteomes" id="UP000501669"/>
    </source>
</evidence>
<dbReference type="EMBL" id="CP027561">
    <property type="protein sequence ID" value="QJP93835.1"/>
    <property type="molecule type" value="Genomic_DNA"/>
</dbReference>
<name>A0A7Z3GY93_PSEFL</name>
<dbReference type="AlphaFoldDB" id="A0A7Z3GY93"/>
<evidence type="ECO:0000313" key="1">
    <source>
        <dbReference type="EMBL" id="QJP93835.1"/>
    </source>
</evidence>
<dbReference type="Proteomes" id="UP000501669">
    <property type="component" value="Chromosome"/>
</dbReference>
<dbReference type="RefSeq" id="WP_169428843.1">
    <property type="nucleotide sequence ID" value="NZ_CP027561.1"/>
</dbReference>
<gene>
    <name evidence="1" type="ORF">C6Y56_04260</name>
</gene>
<sequence>MQTLQVSPLNLLAPAEAPQAPNGVLDTQKLDGVFLLDFFYEGKAANQQIDITIAVKPDRFSPPIPWGTRFTTSTAGKEQVSLNSRSLFGYQFKSGSVVISYLATIDGPPQPSEALPLSIVDTA</sequence>
<proteinExistence type="predicted"/>
<reference evidence="1 2" key="1">
    <citation type="submission" date="2018-03" db="EMBL/GenBank/DDBJ databases">
        <title>Complete genome sequence of Pseudomonas fluorescens sp. G7.</title>
        <authorList>
            <person name="Gao C.-H."/>
            <person name="Li Z."/>
            <person name="Cai P."/>
        </authorList>
    </citation>
    <scope>NUCLEOTIDE SEQUENCE [LARGE SCALE GENOMIC DNA]</scope>
    <source>
        <strain evidence="1 2">G7</strain>
    </source>
</reference>
<accession>A0A7Z3GY93</accession>